<proteinExistence type="predicted"/>
<dbReference type="Proteomes" id="UP000681967">
    <property type="component" value="Unassembled WGS sequence"/>
</dbReference>
<dbReference type="AlphaFoldDB" id="A0A8S2YSM3"/>
<evidence type="ECO:0000313" key="1">
    <source>
        <dbReference type="EMBL" id="CAF4575384.1"/>
    </source>
</evidence>
<comment type="caution">
    <text evidence="1">The sequence shown here is derived from an EMBL/GenBank/DDBJ whole genome shotgun (WGS) entry which is preliminary data.</text>
</comment>
<dbReference type="EMBL" id="CAJOBJ010141738">
    <property type="protein sequence ID" value="CAF4766141.1"/>
    <property type="molecule type" value="Genomic_DNA"/>
</dbReference>
<gene>
    <name evidence="1" type="ORF">BYL167_LOCUS39090</name>
    <name evidence="2" type="ORF">GIL414_LOCUS45755</name>
</gene>
<name>A0A8S2YSM3_9BILA</name>
<organism evidence="1 3">
    <name type="scientific">Rotaria magnacalcarata</name>
    <dbReference type="NCBI Taxonomy" id="392030"/>
    <lineage>
        <taxon>Eukaryota</taxon>
        <taxon>Metazoa</taxon>
        <taxon>Spiralia</taxon>
        <taxon>Gnathifera</taxon>
        <taxon>Rotifera</taxon>
        <taxon>Eurotatoria</taxon>
        <taxon>Bdelloidea</taxon>
        <taxon>Philodinida</taxon>
        <taxon>Philodinidae</taxon>
        <taxon>Rotaria</taxon>
    </lineage>
</organism>
<evidence type="ECO:0000313" key="3">
    <source>
        <dbReference type="Proteomes" id="UP000681967"/>
    </source>
</evidence>
<feature type="non-terminal residue" evidence="1">
    <location>
        <position position="1"/>
    </location>
</feature>
<accession>A0A8S2YSM3</accession>
<dbReference type="Proteomes" id="UP000681720">
    <property type="component" value="Unassembled WGS sequence"/>
</dbReference>
<reference evidence="1" key="1">
    <citation type="submission" date="2021-02" db="EMBL/GenBank/DDBJ databases">
        <authorList>
            <person name="Nowell W R."/>
        </authorList>
    </citation>
    <scope>NUCLEOTIDE SEQUENCE</scope>
</reference>
<dbReference type="EMBL" id="CAJOBH010093177">
    <property type="protein sequence ID" value="CAF4575384.1"/>
    <property type="molecule type" value="Genomic_DNA"/>
</dbReference>
<sequence>VLPKKTERIQQWLSSCERKAELNMQNNLSSLSQSTSPNTQLKMRCITKSKRPPSLSPQLYYEKN</sequence>
<evidence type="ECO:0000313" key="2">
    <source>
        <dbReference type="EMBL" id="CAF4766141.1"/>
    </source>
</evidence>
<protein>
    <submittedName>
        <fullName evidence="1">Uncharacterized protein</fullName>
    </submittedName>
</protein>
<feature type="non-terminal residue" evidence="1">
    <location>
        <position position="64"/>
    </location>
</feature>